<feature type="compositionally biased region" description="Low complexity" evidence="1">
    <location>
        <begin position="170"/>
        <end position="183"/>
    </location>
</feature>
<feature type="region of interest" description="Disordered" evidence="1">
    <location>
        <begin position="162"/>
        <end position="189"/>
    </location>
</feature>
<feature type="compositionally biased region" description="Low complexity" evidence="1">
    <location>
        <begin position="90"/>
        <end position="99"/>
    </location>
</feature>
<dbReference type="OMA" id="NSMSARK"/>
<dbReference type="PANTHER" id="PTHR34112">
    <property type="entry name" value="C-JUN-AMINO-TERMINAL KINASE-INTERACTING PROTEIN"/>
    <property type="match status" value="1"/>
</dbReference>
<evidence type="ECO:0000256" key="1">
    <source>
        <dbReference type="SAM" id="MobiDB-lite"/>
    </source>
</evidence>
<sequence>MERNEPTLVPEWSKNSGSVTRGGRATHNVASSSSHSDNHAVARPTRNRTSVSFSDYDALRSPTTSDRISSSYFRRSSSSNGSMTHDKDPSAYSRSYSSFSRSHRDREWAKDSFDYCEHERSVLRDHRDHDYHDPLANIPTSRVEKDALGRSQLMLGKRGEVWPKRGAADSNSGTSGNHNSSNGPLAGGRIVSSHHKATFERDFPSLGTEERQVTADIGRVPSPGLSAAVQSLVNGTSTVIGGDGWTSALAEVPIIVGGNSMGLSSVQQTAAAGSASVASSTMTGLNMAETLAHAPSRARTTPQLSVETQRIEELAIKKSRQLVPMTPSMPKALVSPSDKAKSKTASRTGEMSVATKIGQQQQLSSSHLANHSLRGGPVRSDVSMTSHVGKLHILKPAREKIGVSSSANDGLSPTNNSRVVNSPLAVAPPLTVAPPAAVVSLRSPNNPKLANAEHKSATVAATRSSVVKRPTMSQAQSRNDFFNLMRKKTSTNLSSAAPDPSSVVPSPILDNSGELIEEVPVTPVSPQCSDTPSSDPSDVYSSTENGGDITCNGDACEGSHTSSTSGEKHEVSVAVIYPDEKEAALLRLLGWDGNVGEEGGLTEEEISAFYQAHRKLKPSLKLCRGMQPNLSMPLESHEGSLGGASSGESSSSDSES</sequence>
<name>A0A834ZB36_TETSI</name>
<comment type="caution">
    <text evidence="2">The sequence shown here is derived from an EMBL/GenBank/DDBJ whole genome shotgun (WGS) entry which is preliminary data.</text>
</comment>
<feature type="region of interest" description="Disordered" evidence="1">
    <location>
        <begin position="1"/>
        <end position="99"/>
    </location>
</feature>
<gene>
    <name evidence="2" type="ORF">HHK36_009054</name>
</gene>
<evidence type="ECO:0000313" key="3">
    <source>
        <dbReference type="Proteomes" id="UP000655225"/>
    </source>
</evidence>
<feature type="compositionally biased region" description="Polar residues" evidence="1">
    <location>
        <begin position="459"/>
        <end position="480"/>
    </location>
</feature>
<feature type="compositionally biased region" description="Polar residues" evidence="1">
    <location>
        <begin position="524"/>
        <end position="545"/>
    </location>
</feature>
<proteinExistence type="predicted"/>
<feature type="region of interest" description="Disordered" evidence="1">
    <location>
        <begin position="522"/>
        <end position="546"/>
    </location>
</feature>
<keyword evidence="3" id="KW-1185">Reference proteome</keyword>
<dbReference type="AlphaFoldDB" id="A0A834ZB36"/>
<dbReference type="PANTHER" id="PTHR34112:SF13">
    <property type="entry name" value="OS04G0448200 PROTEIN"/>
    <property type="match status" value="1"/>
</dbReference>
<reference evidence="2 3" key="1">
    <citation type="submission" date="2020-04" db="EMBL/GenBank/DDBJ databases">
        <title>Plant Genome Project.</title>
        <authorList>
            <person name="Zhang R.-G."/>
        </authorList>
    </citation>
    <scope>NUCLEOTIDE SEQUENCE [LARGE SCALE GENOMIC DNA]</scope>
    <source>
        <strain evidence="2">YNK0</strain>
        <tissue evidence="2">Leaf</tissue>
    </source>
</reference>
<protein>
    <submittedName>
        <fullName evidence="2">Uncharacterized protein</fullName>
    </submittedName>
</protein>
<dbReference type="EMBL" id="JABCRI010000006">
    <property type="protein sequence ID" value="KAF8404174.1"/>
    <property type="molecule type" value="Genomic_DNA"/>
</dbReference>
<dbReference type="Proteomes" id="UP000655225">
    <property type="component" value="Unassembled WGS sequence"/>
</dbReference>
<evidence type="ECO:0000313" key="2">
    <source>
        <dbReference type="EMBL" id="KAF8404174.1"/>
    </source>
</evidence>
<feature type="region of interest" description="Disordered" evidence="1">
    <location>
        <begin position="444"/>
        <end position="480"/>
    </location>
</feature>
<feature type="compositionally biased region" description="Low complexity" evidence="1">
    <location>
        <begin position="646"/>
        <end position="656"/>
    </location>
</feature>
<feature type="region of interest" description="Disordered" evidence="1">
    <location>
        <begin position="327"/>
        <end position="350"/>
    </location>
</feature>
<dbReference type="OrthoDB" id="1917528at2759"/>
<feature type="region of interest" description="Disordered" evidence="1">
    <location>
        <begin position="625"/>
        <end position="656"/>
    </location>
</feature>
<accession>A0A834ZB36</accession>
<feature type="compositionally biased region" description="Low complexity" evidence="1">
    <location>
        <begin position="65"/>
        <end position="82"/>
    </location>
</feature>
<organism evidence="2 3">
    <name type="scientific">Tetracentron sinense</name>
    <name type="common">Spur-leaf</name>
    <dbReference type="NCBI Taxonomy" id="13715"/>
    <lineage>
        <taxon>Eukaryota</taxon>
        <taxon>Viridiplantae</taxon>
        <taxon>Streptophyta</taxon>
        <taxon>Embryophyta</taxon>
        <taxon>Tracheophyta</taxon>
        <taxon>Spermatophyta</taxon>
        <taxon>Magnoliopsida</taxon>
        <taxon>Trochodendrales</taxon>
        <taxon>Trochodendraceae</taxon>
        <taxon>Tetracentron</taxon>
    </lineage>
</organism>